<dbReference type="Proteomes" id="UP001600650">
    <property type="component" value="Unassembled WGS sequence"/>
</dbReference>
<comment type="caution">
    <text evidence="1">The sequence shown here is derived from an EMBL/GenBank/DDBJ whole genome shotgun (WGS) entry which is preliminary data.</text>
</comment>
<evidence type="ECO:0000313" key="1">
    <source>
        <dbReference type="EMBL" id="MFE7968145.1"/>
    </source>
</evidence>
<proteinExistence type="predicted"/>
<protein>
    <submittedName>
        <fullName evidence="1">Uncharacterized protein</fullName>
    </submittedName>
</protein>
<keyword evidence="2" id="KW-1185">Reference proteome</keyword>
<dbReference type="RefSeq" id="WP_381728997.1">
    <property type="nucleotide sequence ID" value="NZ_JBHVBU010000240.1"/>
</dbReference>
<sequence>MSNPTVAEIIDAASYVKSSDLDTEIQLPAPGAFLRDFATLKPGTDYTDDEPHRQLADAINEAPRRKGSGSNGGEWAQLVLTYEQAGLLHDLTVVRRAAFDDLGYRAYQKVKATDRAYQTVTNRLTKRGVISAHRASLLAERVPYGTRWTALLTDTDSEIIRVYEDQGTQALAAFMDRIDAATYRHLPYALLTPAERAHIHKLKHLF</sequence>
<evidence type="ECO:0000313" key="2">
    <source>
        <dbReference type="Proteomes" id="UP001600650"/>
    </source>
</evidence>
<organism evidence="1 2">
    <name type="scientific">Streptomyces cellulosae</name>
    <dbReference type="NCBI Taxonomy" id="1968"/>
    <lineage>
        <taxon>Bacteria</taxon>
        <taxon>Bacillati</taxon>
        <taxon>Actinomycetota</taxon>
        <taxon>Actinomycetes</taxon>
        <taxon>Kitasatosporales</taxon>
        <taxon>Streptomycetaceae</taxon>
        <taxon>Streptomyces</taxon>
    </lineage>
</organism>
<accession>A0ABW6JUY1</accession>
<gene>
    <name evidence="1" type="ORF">ACFU0X_34800</name>
</gene>
<reference evidence="1 2" key="1">
    <citation type="submission" date="2024-09" db="EMBL/GenBank/DDBJ databases">
        <title>The Natural Products Discovery Center: Release of the First 8490 Sequenced Strains for Exploring Actinobacteria Biosynthetic Diversity.</title>
        <authorList>
            <person name="Kalkreuter E."/>
            <person name="Kautsar S.A."/>
            <person name="Yang D."/>
            <person name="Bader C.D."/>
            <person name="Teijaro C.N."/>
            <person name="Fluegel L."/>
            <person name="Davis C.M."/>
            <person name="Simpson J.R."/>
            <person name="Lauterbach L."/>
            <person name="Steele A.D."/>
            <person name="Gui C."/>
            <person name="Meng S."/>
            <person name="Li G."/>
            <person name="Viehrig K."/>
            <person name="Ye F."/>
            <person name="Su P."/>
            <person name="Kiefer A.F."/>
            <person name="Nichols A."/>
            <person name="Cepeda A.J."/>
            <person name="Yan W."/>
            <person name="Fan B."/>
            <person name="Jiang Y."/>
            <person name="Adhikari A."/>
            <person name="Zheng C.-J."/>
            <person name="Schuster L."/>
            <person name="Cowan T.M."/>
            <person name="Smanski M.J."/>
            <person name="Chevrette M.G."/>
            <person name="De Carvalho L.P.S."/>
            <person name="Shen B."/>
        </authorList>
    </citation>
    <scope>NUCLEOTIDE SEQUENCE [LARGE SCALE GENOMIC DNA]</scope>
    <source>
        <strain evidence="1 2">NPDC057399</strain>
    </source>
</reference>
<name>A0ABW6JUY1_STRCE</name>
<dbReference type="EMBL" id="JBHVBU010000240">
    <property type="protein sequence ID" value="MFE7968145.1"/>
    <property type="molecule type" value="Genomic_DNA"/>
</dbReference>